<feature type="chain" id="PRO_5032641701" description="DUF2490 domain-containing protein" evidence="1">
    <location>
        <begin position="29"/>
        <end position="233"/>
    </location>
</feature>
<keyword evidence="1" id="KW-0732">Signal</keyword>
<proteinExistence type="predicted"/>
<dbReference type="AlphaFoldDB" id="A0A839GUK0"/>
<name>A0A839GUK0_9BACT</name>
<keyword evidence="3" id="KW-1185">Reference proteome</keyword>
<evidence type="ECO:0000313" key="2">
    <source>
        <dbReference type="EMBL" id="MBA9078456.1"/>
    </source>
</evidence>
<dbReference type="EMBL" id="JACJIQ010000013">
    <property type="protein sequence ID" value="MBA9078456.1"/>
    <property type="molecule type" value="Genomic_DNA"/>
</dbReference>
<evidence type="ECO:0008006" key="4">
    <source>
        <dbReference type="Google" id="ProtNLM"/>
    </source>
</evidence>
<reference evidence="2 3" key="1">
    <citation type="submission" date="2020-08" db="EMBL/GenBank/DDBJ databases">
        <title>Genomic Encyclopedia of Type Strains, Phase IV (KMG-IV): sequencing the most valuable type-strain genomes for metagenomic binning, comparative biology and taxonomic classification.</title>
        <authorList>
            <person name="Goeker M."/>
        </authorList>
    </citation>
    <scope>NUCLEOTIDE SEQUENCE [LARGE SCALE GENOMIC DNA]</scope>
    <source>
        <strain evidence="2 3">DSM 29854</strain>
    </source>
</reference>
<accession>A0A839GUK0</accession>
<dbReference type="Proteomes" id="UP000563094">
    <property type="component" value="Unassembled WGS sequence"/>
</dbReference>
<comment type="caution">
    <text evidence="2">The sequence shown here is derived from an EMBL/GenBank/DDBJ whole genome shotgun (WGS) entry which is preliminary data.</text>
</comment>
<organism evidence="2 3">
    <name type="scientific">Rufibacter quisquiliarum</name>
    <dbReference type="NCBI Taxonomy" id="1549639"/>
    <lineage>
        <taxon>Bacteria</taxon>
        <taxon>Pseudomonadati</taxon>
        <taxon>Bacteroidota</taxon>
        <taxon>Cytophagia</taxon>
        <taxon>Cytophagales</taxon>
        <taxon>Hymenobacteraceae</taxon>
        <taxon>Rufibacter</taxon>
    </lineage>
</organism>
<evidence type="ECO:0000313" key="3">
    <source>
        <dbReference type="Proteomes" id="UP000563094"/>
    </source>
</evidence>
<dbReference type="Pfam" id="PF10677">
    <property type="entry name" value="DUF2490"/>
    <property type="match status" value="1"/>
</dbReference>
<gene>
    <name evidence="2" type="ORF">FHS90_003184</name>
</gene>
<dbReference type="InterPro" id="IPR019619">
    <property type="entry name" value="DUF2490"/>
</dbReference>
<sequence length="233" mass="27556">MPKERKFKQLFWGWVALLSLPFPDHSLAQQPDQINQWLQYTGSYWFNARWAATANVQYRTYRPIKDPRTTFLGAELQYNFKDAPVAVSGGYAHLFNRNYLPAEETEYTHENRLYQTLTLRGNLWKTGITHRYQLEERWLPQEYHTRFRYLLALKLPFGGTGQEPGPWYGILRNEVRVIVRNQPFDSNRVFGGAGYTFNKHLTVEGMWMSQLVGNGNHQHFTMFVLRHDFGKME</sequence>
<evidence type="ECO:0000256" key="1">
    <source>
        <dbReference type="SAM" id="SignalP"/>
    </source>
</evidence>
<protein>
    <recommendedName>
        <fullName evidence="4">DUF2490 domain-containing protein</fullName>
    </recommendedName>
</protein>
<dbReference type="RefSeq" id="WP_182513668.1">
    <property type="nucleotide sequence ID" value="NZ_JACJIQ010000013.1"/>
</dbReference>
<feature type="signal peptide" evidence="1">
    <location>
        <begin position="1"/>
        <end position="28"/>
    </location>
</feature>